<dbReference type="Proteomes" id="UP000032483">
    <property type="component" value="Unassembled WGS sequence"/>
</dbReference>
<name>A0A0D8IZX7_9FIRM</name>
<evidence type="ECO:0000313" key="2">
    <source>
        <dbReference type="EMBL" id="KJF40250.1"/>
    </source>
</evidence>
<reference evidence="2" key="1">
    <citation type="submission" date="2015-02" db="EMBL/GenBank/DDBJ databases">
        <title>A novel member of the family Ruminococcaceae isolated from human feces.</title>
        <authorList>
            <person name="Shkoporov A.N."/>
            <person name="Chaplin A.V."/>
            <person name="Motuzova O.V."/>
            <person name="Kafarskaia L.I."/>
            <person name="Khokhlova E.V."/>
            <person name="Efimov B.A."/>
        </authorList>
    </citation>
    <scope>NUCLEOTIDE SEQUENCE [LARGE SCALE GENOMIC DNA]</scope>
    <source>
        <strain evidence="2">585-1</strain>
    </source>
</reference>
<organism evidence="2 3">
    <name type="scientific">Ruthenibacterium lactatiformans</name>
    <dbReference type="NCBI Taxonomy" id="1550024"/>
    <lineage>
        <taxon>Bacteria</taxon>
        <taxon>Bacillati</taxon>
        <taxon>Bacillota</taxon>
        <taxon>Clostridia</taxon>
        <taxon>Eubacteriales</taxon>
        <taxon>Oscillospiraceae</taxon>
        <taxon>Ruthenibacterium</taxon>
    </lineage>
</organism>
<accession>A0A0D8IZX7</accession>
<evidence type="ECO:0000313" key="3">
    <source>
        <dbReference type="Proteomes" id="UP000032483"/>
    </source>
</evidence>
<evidence type="ECO:0000256" key="1">
    <source>
        <dbReference type="SAM" id="MobiDB-lite"/>
    </source>
</evidence>
<comment type="caution">
    <text evidence="2">The sequence shown here is derived from an EMBL/GenBank/DDBJ whole genome shotgun (WGS) entry which is preliminary data.</text>
</comment>
<keyword evidence="3" id="KW-1185">Reference proteome</keyword>
<gene>
    <name evidence="2" type="ORF">TQ39_07575</name>
</gene>
<dbReference type="PATRIC" id="fig|1550024.3.peg.1718"/>
<dbReference type="RefSeq" id="WP_050005097.1">
    <property type="nucleotide sequence ID" value="NZ_JBBNKJ010000007.1"/>
</dbReference>
<proteinExistence type="predicted"/>
<dbReference type="EMBL" id="JXXK01000008">
    <property type="protein sequence ID" value="KJF40250.1"/>
    <property type="molecule type" value="Genomic_DNA"/>
</dbReference>
<dbReference type="AlphaFoldDB" id="A0A0D8IZX7"/>
<feature type="compositionally biased region" description="Polar residues" evidence="1">
    <location>
        <begin position="94"/>
        <end position="109"/>
    </location>
</feature>
<feature type="region of interest" description="Disordered" evidence="1">
    <location>
        <begin position="88"/>
        <end position="109"/>
    </location>
</feature>
<sequence length="466" mass="51480">MTPSEHDELQKALRVLAERIVKTCREEIEKAHFDKTYTAKIVGVKSNNQYVVEYNGKQLTVKGQPSARFNLGDYVRILSPQNNIKNTIIIPKTGSSGDPSEGGNSHTHSNLDVLHQLTQKMIDNMGDLKALAFKSNVDFSDLTAELLAEINKISSKANLTDIVQTDWAEANSSSKAFLKNKPSSLPASDVYSWAKQPNKPTYTASEVGALPADTELHTHSNKSVLDKITQTLIGAWNSAASHVSDAVKHITSAERTLWNSVKDKANTSDVLTKTNTTQYSPTSNYHPATKKYVDDYVQDHSPGDMLKSIYDTNNDGIVDKAAHSNNADRISGKEVNDSLDTGVIWTADRIKAELEQNLPIQLLQWSGTVTSNQVIDFGIPTSEGYKTNSLEVLMRLDDGKLTKAIHAIDYGYTYRDTSHIEIRFFNAGTYTVNYGYCALGTLTTTRIDSSEPVNLNANDIWLEVLS</sequence>
<protein>
    <submittedName>
        <fullName evidence="2">Uncharacterized protein</fullName>
    </submittedName>
</protein>
<dbReference type="GeneID" id="63215721"/>